<evidence type="ECO:0000259" key="7">
    <source>
        <dbReference type="Pfam" id="PF04130"/>
    </source>
</evidence>
<feature type="domain" description="Gamma tubulin complex component C-terminal" evidence="7">
    <location>
        <begin position="570"/>
        <end position="921"/>
    </location>
</feature>
<evidence type="ECO:0000256" key="6">
    <source>
        <dbReference type="SAM" id="MobiDB-lite"/>
    </source>
</evidence>
<name>A0A9P4QV43_9PLEO</name>
<dbReference type="Proteomes" id="UP000799444">
    <property type="component" value="Unassembled WGS sequence"/>
</dbReference>
<dbReference type="GO" id="GO:0000278">
    <property type="term" value="P:mitotic cell cycle"/>
    <property type="evidence" value="ECO:0007669"/>
    <property type="project" value="TreeGrafter"/>
</dbReference>
<evidence type="ECO:0000256" key="1">
    <source>
        <dbReference type="ARBA" id="ARBA00010337"/>
    </source>
</evidence>
<organism evidence="9 10">
    <name type="scientific">Polyplosphaeria fusca</name>
    <dbReference type="NCBI Taxonomy" id="682080"/>
    <lineage>
        <taxon>Eukaryota</taxon>
        <taxon>Fungi</taxon>
        <taxon>Dikarya</taxon>
        <taxon>Ascomycota</taxon>
        <taxon>Pezizomycotina</taxon>
        <taxon>Dothideomycetes</taxon>
        <taxon>Pleosporomycetidae</taxon>
        <taxon>Pleosporales</taxon>
        <taxon>Tetraplosphaeriaceae</taxon>
        <taxon>Polyplosphaeria</taxon>
    </lineage>
</organism>
<keyword evidence="4 5" id="KW-0206">Cytoskeleton</keyword>
<evidence type="ECO:0000259" key="8">
    <source>
        <dbReference type="Pfam" id="PF17681"/>
    </source>
</evidence>
<feature type="region of interest" description="Disordered" evidence="6">
    <location>
        <begin position="460"/>
        <end position="479"/>
    </location>
</feature>
<comment type="similarity">
    <text evidence="1 5">Belongs to the TUBGCP family.</text>
</comment>
<evidence type="ECO:0000313" key="10">
    <source>
        <dbReference type="Proteomes" id="UP000799444"/>
    </source>
</evidence>
<dbReference type="InterPro" id="IPR040457">
    <property type="entry name" value="GCP_C"/>
</dbReference>
<proteinExistence type="inferred from homology"/>
<dbReference type="InterPro" id="IPR007259">
    <property type="entry name" value="GCP"/>
</dbReference>
<dbReference type="AlphaFoldDB" id="A0A9P4QV43"/>
<comment type="caution">
    <text evidence="9">The sequence shown here is derived from an EMBL/GenBank/DDBJ whole genome shotgun (WGS) entry which is preliminary data.</text>
</comment>
<feature type="domain" description="Gamma tubulin complex component protein N-terminal" evidence="8">
    <location>
        <begin position="164"/>
        <end position="436"/>
    </location>
</feature>
<dbReference type="GO" id="GO:0000922">
    <property type="term" value="C:spindle pole"/>
    <property type="evidence" value="ECO:0007669"/>
    <property type="project" value="InterPro"/>
</dbReference>
<sequence length="923" mass="104024">MDDDGLVDNVFSSDGLWNSSRFFQDPTQYESCLFESIVLDVPSIKFHHPYAAKEPLDREIQLPDLDTFEFGTLPELEPIDEPSPSTTTLISEPEDDIWKVAFDLGPAKKDTVFFTWEGFENAAHVQRRTIYITECGPAVFDAALAKDDKKIASGRVAKADVLLDCLFNLGLGRSSILFFFDHKLKSFMPSLSDGRFPGLTLTSAQSLINRFILTGNTFLFLRSFMERTFSSATSLPAGVAMATSISSVLSTFEEHIGGRRSATRSLLQLQDLFSKPHKILLHLARIVDAVKHSKTNEHLSSIVHHRVLDIEEGDKDLRQLSMEMLRRVSKPSLEVISEWTGLRAEQQAAPIEKRVGFIVVEDSEVTSDPPEYGYNADMMPRFISPEDGDTIFEIGNSLRFLKYHHPEHPLAGSGNFDVDAPALEWKFGWADIEALTVKAKCYGENVQRAILDMGNQSFIQNSAHDGPGEITDTADEDNSQDRYGDYILESAALFDQPPQTRFDKLPDEIKDLILRMLSDPRITTQEEEQQHTFSPPISTTSILSFRPLLTAQARLVNATTLRLFFRSHKLQMHISLQRQYHLFGDGVFSSRLSSALFDPERETAERRKGTVRSGVQMGLQVGARDTWPPASSELRLALMGVLSESFYSSALYHATLAKTSAVEQDVGQKNENELPGQLNFAVRQLTEPEMEKCMDPDSLYALDFLRLQYVPPSPLNLVITATALDKYDYIFRFLLRLLRMLFVVSHLPRMYADKESRSFRLEATHFVTTLATYTFQTGIASHWDTFSTFLSTIQSRLAAEDAAHELGTRVADGLSALRKAHEQCLDGILFSLLLRRRQKQVMALVEEIFEHILLFAKMQRADVEGRESVQELYAKLRGKIKVFISVCRGLTGKRGYGKGKGSSEENTMERLVVGLEMNGYYTT</sequence>
<dbReference type="GO" id="GO:0051011">
    <property type="term" value="F:microtubule minus-end binding"/>
    <property type="evidence" value="ECO:0007669"/>
    <property type="project" value="TreeGrafter"/>
</dbReference>
<dbReference type="OrthoDB" id="775571at2759"/>
<dbReference type="GO" id="GO:0051321">
    <property type="term" value="P:meiotic cell cycle"/>
    <property type="evidence" value="ECO:0007669"/>
    <property type="project" value="TreeGrafter"/>
</dbReference>
<evidence type="ECO:0000256" key="2">
    <source>
        <dbReference type="ARBA" id="ARBA00022490"/>
    </source>
</evidence>
<reference evidence="9" key="1">
    <citation type="journal article" date="2020" name="Stud. Mycol.">
        <title>101 Dothideomycetes genomes: a test case for predicting lifestyles and emergence of pathogens.</title>
        <authorList>
            <person name="Haridas S."/>
            <person name="Albert R."/>
            <person name="Binder M."/>
            <person name="Bloem J."/>
            <person name="Labutti K."/>
            <person name="Salamov A."/>
            <person name="Andreopoulos B."/>
            <person name="Baker S."/>
            <person name="Barry K."/>
            <person name="Bills G."/>
            <person name="Bluhm B."/>
            <person name="Cannon C."/>
            <person name="Castanera R."/>
            <person name="Culley D."/>
            <person name="Daum C."/>
            <person name="Ezra D."/>
            <person name="Gonzalez J."/>
            <person name="Henrissat B."/>
            <person name="Kuo A."/>
            <person name="Liang C."/>
            <person name="Lipzen A."/>
            <person name="Lutzoni F."/>
            <person name="Magnuson J."/>
            <person name="Mondo S."/>
            <person name="Nolan M."/>
            <person name="Ohm R."/>
            <person name="Pangilinan J."/>
            <person name="Park H.-J."/>
            <person name="Ramirez L."/>
            <person name="Alfaro M."/>
            <person name="Sun H."/>
            <person name="Tritt A."/>
            <person name="Yoshinaga Y."/>
            <person name="Zwiers L.-H."/>
            <person name="Turgeon B."/>
            <person name="Goodwin S."/>
            <person name="Spatafora J."/>
            <person name="Crous P."/>
            <person name="Grigoriev I."/>
        </authorList>
    </citation>
    <scope>NUCLEOTIDE SEQUENCE</scope>
    <source>
        <strain evidence="9">CBS 125425</strain>
    </source>
</reference>
<protein>
    <recommendedName>
        <fullName evidence="5">Spindle pole body component</fullName>
    </recommendedName>
</protein>
<dbReference type="GO" id="GO:0051225">
    <property type="term" value="P:spindle assembly"/>
    <property type="evidence" value="ECO:0007669"/>
    <property type="project" value="TreeGrafter"/>
</dbReference>
<dbReference type="Pfam" id="PF17681">
    <property type="entry name" value="GCP_N_terminal"/>
    <property type="match status" value="1"/>
</dbReference>
<dbReference type="GO" id="GO:0005874">
    <property type="term" value="C:microtubule"/>
    <property type="evidence" value="ECO:0007669"/>
    <property type="project" value="UniProtKB-KW"/>
</dbReference>
<dbReference type="PANTHER" id="PTHR19302">
    <property type="entry name" value="GAMMA TUBULIN COMPLEX PROTEIN"/>
    <property type="match status" value="1"/>
</dbReference>
<gene>
    <name evidence="9" type="ORF">EJ04DRAFT_545160</name>
</gene>
<keyword evidence="10" id="KW-1185">Reference proteome</keyword>
<dbReference type="GO" id="GO:0031122">
    <property type="term" value="P:cytoplasmic microtubule organization"/>
    <property type="evidence" value="ECO:0007669"/>
    <property type="project" value="TreeGrafter"/>
</dbReference>
<accession>A0A9P4QV43</accession>
<comment type="subcellular location">
    <subcellularLocation>
        <location evidence="5">Cytoplasm</location>
        <location evidence="5">Cytoskeleton</location>
        <location evidence="5">Microtubule organizing center</location>
    </subcellularLocation>
</comment>
<dbReference type="PANTHER" id="PTHR19302:SF70">
    <property type="entry name" value="GAMMA-TUBULIN COMPLEX COMPONENT 6"/>
    <property type="match status" value="1"/>
</dbReference>
<dbReference type="InterPro" id="IPR041470">
    <property type="entry name" value="GCP_N"/>
</dbReference>
<dbReference type="Gene3D" id="1.20.120.1900">
    <property type="entry name" value="Gamma-tubulin complex, C-terminal domain"/>
    <property type="match status" value="1"/>
</dbReference>
<keyword evidence="3 5" id="KW-0493">Microtubule</keyword>
<dbReference type="GO" id="GO:0000930">
    <property type="term" value="C:gamma-tubulin complex"/>
    <property type="evidence" value="ECO:0007669"/>
    <property type="project" value="TreeGrafter"/>
</dbReference>
<dbReference type="GO" id="GO:0007020">
    <property type="term" value="P:microtubule nucleation"/>
    <property type="evidence" value="ECO:0007669"/>
    <property type="project" value="InterPro"/>
</dbReference>
<dbReference type="GO" id="GO:0043015">
    <property type="term" value="F:gamma-tubulin binding"/>
    <property type="evidence" value="ECO:0007669"/>
    <property type="project" value="InterPro"/>
</dbReference>
<dbReference type="FunFam" id="1.20.120.1900:FF:000013">
    <property type="entry name" value="Spindle pole body component"/>
    <property type="match status" value="1"/>
</dbReference>
<evidence type="ECO:0000256" key="3">
    <source>
        <dbReference type="ARBA" id="ARBA00022701"/>
    </source>
</evidence>
<dbReference type="Pfam" id="PF04130">
    <property type="entry name" value="GCP_C_terminal"/>
    <property type="match status" value="1"/>
</dbReference>
<evidence type="ECO:0000256" key="4">
    <source>
        <dbReference type="ARBA" id="ARBA00023212"/>
    </source>
</evidence>
<dbReference type="GO" id="GO:0005816">
    <property type="term" value="C:spindle pole body"/>
    <property type="evidence" value="ECO:0007669"/>
    <property type="project" value="UniProtKB-ARBA"/>
</dbReference>
<dbReference type="InterPro" id="IPR042241">
    <property type="entry name" value="GCP_C_sf"/>
</dbReference>
<keyword evidence="2 5" id="KW-0963">Cytoplasm</keyword>
<dbReference type="EMBL" id="ML996194">
    <property type="protein sequence ID" value="KAF2731501.1"/>
    <property type="molecule type" value="Genomic_DNA"/>
</dbReference>
<evidence type="ECO:0000313" key="9">
    <source>
        <dbReference type="EMBL" id="KAF2731501.1"/>
    </source>
</evidence>
<evidence type="ECO:0000256" key="5">
    <source>
        <dbReference type="RuleBase" id="RU363050"/>
    </source>
</evidence>